<dbReference type="STRING" id="27342.A0A0H2RMH4"/>
<dbReference type="SUPFAM" id="SSF88723">
    <property type="entry name" value="PIN domain-like"/>
    <property type="match status" value="1"/>
</dbReference>
<evidence type="ECO:0000313" key="4">
    <source>
        <dbReference type="Proteomes" id="UP000053477"/>
    </source>
</evidence>
<dbReference type="SUPFAM" id="SSF47807">
    <property type="entry name" value="5' to 3' exonuclease, C-terminal subdomain"/>
    <property type="match status" value="1"/>
</dbReference>
<gene>
    <name evidence="3" type="ORF">SCHPADRAFT_940621</name>
</gene>
<dbReference type="GO" id="GO:0006281">
    <property type="term" value="P:DNA repair"/>
    <property type="evidence" value="ECO:0007669"/>
    <property type="project" value="UniProtKB-ARBA"/>
</dbReference>
<name>A0A0H2RMH4_9AGAM</name>
<dbReference type="OrthoDB" id="2148513at2759"/>
<reference evidence="3 4" key="1">
    <citation type="submission" date="2015-04" db="EMBL/GenBank/DDBJ databases">
        <title>Complete genome sequence of Schizopora paradoxa KUC8140, a cosmopolitan wood degrader in East Asia.</title>
        <authorList>
            <consortium name="DOE Joint Genome Institute"/>
            <person name="Min B."/>
            <person name="Park H."/>
            <person name="Jang Y."/>
            <person name="Kim J.-J."/>
            <person name="Kim K.H."/>
            <person name="Pangilinan J."/>
            <person name="Lipzen A."/>
            <person name="Riley R."/>
            <person name="Grigoriev I.V."/>
            <person name="Spatafora J.W."/>
            <person name="Choi I.-G."/>
        </authorList>
    </citation>
    <scope>NUCLEOTIDE SEQUENCE [LARGE SCALE GENOMIC DNA]</scope>
    <source>
        <strain evidence="3 4">KUC8140</strain>
    </source>
</reference>
<feature type="compositionally biased region" description="Basic residues" evidence="1">
    <location>
        <begin position="429"/>
        <end position="439"/>
    </location>
</feature>
<dbReference type="InterPro" id="IPR006084">
    <property type="entry name" value="XPG/Rad2"/>
</dbReference>
<evidence type="ECO:0000259" key="2">
    <source>
        <dbReference type="SMART" id="SM00484"/>
    </source>
</evidence>
<dbReference type="InterPro" id="IPR036279">
    <property type="entry name" value="5-3_exonuclease_C_sf"/>
</dbReference>
<sequence length="544" mass="59915">MGLPGLWKVLEPVTHKKSLKDIAASHIYSNDQLLAIGVDASSWCYKCQYATQGRGRGWCARENPALLMVFHKMLKLSSLPVSVVFVQDGPERLPVKRGIQVRLTPHSLINGMKNFAQALGFQWVHAPGEAEAELGQMSRNGRIDAVMTEDSDAFRLGAKVVFRKGGVLDDSLVVREVTYSDLVDGLPGTQSLTIENLLLLAVLKGGDYDKGLPGCGLDTALSLSSSIANHGEALSTLAWTYQHNIPRLEKELSAWREDVASELATNCNRALKRKMPDLARKLRSMRNFPDPVTLLEYAIPVTSDDGSLLGRPSRGRLDITHLAQTCELYFPFGASWTSLLEKLVRAASASFIMDSLIGNFRDNRTSYAIVEPTILKRRDAESDLGFAEFRCALPSADAASILATSLRGLRDPLHRKHSPHLSGWPAKSTKQKSKKKGIKTRAVKERDLSKFIAWIPSTVLYQVMPNTVEAFMTGGEYIANRGDARVASPANSEIVIDLTEDDKRNGGKENTAGGSGLFQLAPDGEEIEELYMKDRYGVFHFPDN</sequence>
<dbReference type="GO" id="GO:0017108">
    <property type="term" value="F:5'-flap endonuclease activity"/>
    <property type="evidence" value="ECO:0007669"/>
    <property type="project" value="TreeGrafter"/>
</dbReference>
<dbReference type="InterPro" id="IPR006086">
    <property type="entry name" value="XPG-I_dom"/>
</dbReference>
<evidence type="ECO:0000313" key="3">
    <source>
        <dbReference type="EMBL" id="KLO13155.1"/>
    </source>
</evidence>
<dbReference type="Gene3D" id="3.40.50.1010">
    <property type="entry name" value="5'-nuclease"/>
    <property type="match status" value="2"/>
</dbReference>
<dbReference type="SMART" id="SM00484">
    <property type="entry name" value="XPGI"/>
    <property type="match status" value="1"/>
</dbReference>
<dbReference type="Pfam" id="PF00867">
    <property type="entry name" value="XPG_I"/>
    <property type="match status" value="1"/>
</dbReference>
<organism evidence="3 4">
    <name type="scientific">Schizopora paradoxa</name>
    <dbReference type="NCBI Taxonomy" id="27342"/>
    <lineage>
        <taxon>Eukaryota</taxon>
        <taxon>Fungi</taxon>
        <taxon>Dikarya</taxon>
        <taxon>Basidiomycota</taxon>
        <taxon>Agaricomycotina</taxon>
        <taxon>Agaricomycetes</taxon>
        <taxon>Hymenochaetales</taxon>
        <taxon>Schizoporaceae</taxon>
        <taxon>Schizopora</taxon>
    </lineage>
</organism>
<feature type="region of interest" description="Disordered" evidence="1">
    <location>
        <begin position="415"/>
        <end position="439"/>
    </location>
</feature>
<feature type="domain" description="XPG-I" evidence="2">
    <location>
        <begin position="117"/>
        <end position="188"/>
    </location>
</feature>
<dbReference type="PANTHER" id="PTHR11081:SF75">
    <property type="entry name" value="ENDONUCLEASE, PUTATIVE (AFU_ORTHOLOGUE AFUA_3G13260)-RELATED"/>
    <property type="match status" value="1"/>
</dbReference>
<evidence type="ECO:0000256" key="1">
    <source>
        <dbReference type="SAM" id="MobiDB-lite"/>
    </source>
</evidence>
<dbReference type="PRINTS" id="PR00853">
    <property type="entry name" value="XPGRADSUPER"/>
</dbReference>
<dbReference type="InterPro" id="IPR029060">
    <property type="entry name" value="PIN-like_dom_sf"/>
</dbReference>
<dbReference type="CDD" id="cd09870">
    <property type="entry name" value="PIN_YEN1"/>
    <property type="match status" value="1"/>
</dbReference>
<keyword evidence="4" id="KW-1185">Reference proteome</keyword>
<dbReference type="Proteomes" id="UP000053477">
    <property type="component" value="Unassembled WGS sequence"/>
</dbReference>
<accession>A0A0H2RMH4</accession>
<dbReference type="EMBL" id="KQ085964">
    <property type="protein sequence ID" value="KLO13155.1"/>
    <property type="molecule type" value="Genomic_DNA"/>
</dbReference>
<dbReference type="PANTHER" id="PTHR11081">
    <property type="entry name" value="FLAP ENDONUCLEASE FAMILY MEMBER"/>
    <property type="match status" value="1"/>
</dbReference>
<dbReference type="AlphaFoldDB" id="A0A0H2RMH4"/>
<dbReference type="InParanoid" id="A0A0H2RMH4"/>
<protein>
    <submittedName>
        <fullName evidence="3">PIN domain-like protein</fullName>
    </submittedName>
</protein>
<proteinExistence type="predicted"/>